<feature type="region of interest" description="Disordered" evidence="1">
    <location>
        <begin position="282"/>
        <end position="394"/>
    </location>
</feature>
<accession>A0A4U7KU65</accession>
<dbReference type="KEGG" id="sgra:EX895_003247"/>
<evidence type="ECO:0000313" key="2">
    <source>
        <dbReference type="EMBL" id="TKY87666.1"/>
    </source>
</evidence>
<comment type="caution">
    <text evidence="2">The sequence shown here is derived from an EMBL/GenBank/DDBJ whole genome shotgun (WGS) entry which is preliminary data.</text>
</comment>
<name>A0A4U7KU65_9BASI</name>
<feature type="compositionally biased region" description="Basic and acidic residues" evidence="1">
    <location>
        <begin position="360"/>
        <end position="394"/>
    </location>
</feature>
<dbReference type="AlphaFoldDB" id="A0A4U7KU65"/>
<organism evidence="2 3">
    <name type="scientific">Sporisorium graminicola</name>
    <dbReference type="NCBI Taxonomy" id="280036"/>
    <lineage>
        <taxon>Eukaryota</taxon>
        <taxon>Fungi</taxon>
        <taxon>Dikarya</taxon>
        <taxon>Basidiomycota</taxon>
        <taxon>Ustilaginomycotina</taxon>
        <taxon>Ustilaginomycetes</taxon>
        <taxon>Ustilaginales</taxon>
        <taxon>Ustilaginaceae</taxon>
        <taxon>Sporisorium</taxon>
    </lineage>
</organism>
<evidence type="ECO:0000256" key="1">
    <source>
        <dbReference type="SAM" id="MobiDB-lite"/>
    </source>
</evidence>
<proteinExistence type="predicted"/>
<evidence type="ECO:0000313" key="3">
    <source>
        <dbReference type="Proteomes" id="UP000306050"/>
    </source>
</evidence>
<feature type="compositionally biased region" description="Basic and acidic residues" evidence="1">
    <location>
        <begin position="332"/>
        <end position="349"/>
    </location>
</feature>
<dbReference type="OrthoDB" id="2552414at2759"/>
<protein>
    <submittedName>
        <fullName evidence="2">Uncharacterized protein</fullName>
    </submittedName>
</protein>
<dbReference type="Proteomes" id="UP000306050">
    <property type="component" value="Chromosome SGRAM_20"/>
</dbReference>
<dbReference type="EMBL" id="SRRM01000012">
    <property type="protein sequence ID" value="TKY87666.1"/>
    <property type="molecule type" value="Genomic_DNA"/>
</dbReference>
<keyword evidence="3" id="KW-1185">Reference proteome</keyword>
<gene>
    <name evidence="2" type="ORF">EX895_003247</name>
</gene>
<sequence>MLPRSSRRLLVSKPVASGLSRPTARLALTRFVSPAQAARPFSSSGTIRNTAENVTFLPNGEAVDGGKFSHFHRLEYLLSETSAPDQKALIEQLSDDDVSHLSIVVNTRNRWRPADPGFTLPRTDRTDTGEDTWSTIRCAEYLYNTFSFPTLQHLQRFNKEVAEFLDTRARKVNPVLLFDSRSRSLTIGLPSYVGIEVPYPANVNSEKIKGLLAEYRGRETSTEQKREIANELRSYVIANGFKKSCHVLHMFLFSLYEVVQKATLEEIIGKKTSFAAEVIPPPRSGRVEDSVPVDVGNKGTGSIARRASDTWRRERRKGGKTGMGPSGASPTRRSEPNLADRLKADDPKLPDAGTFVAQDGDNHEASKGVDALEEHVPFPKPTADEMGIKKPTET</sequence>
<reference evidence="2 3" key="1">
    <citation type="submission" date="2019-05" db="EMBL/GenBank/DDBJ databases">
        <title>Sporisorium graminicola CBS 10092 draft sequencing and annotation.</title>
        <authorList>
            <person name="Solano-Gonzalez S."/>
            <person name="Caddick M.X."/>
            <person name="Darby A."/>
        </authorList>
    </citation>
    <scope>NUCLEOTIDE SEQUENCE [LARGE SCALE GENOMIC DNA]</scope>
    <source>
        <strain evidence="2 3">CBS 10092</strain>
    </source>
</reference>
<dbReference type="RefSeq" id="XP_029739651.1">
    <property type="nucleotide sequence ID" value="XM_029883845.1"/>
</dbReference>
<dbReference type="GeneID" id="40726142"/>